<sequence>MTLREFLDGVASSGRAVTIFAPRPCESVETYFESRNVTVEYEPIPDDGSGGFVVLNVDGEFAGSASMEAVRHLVSPTDADLEPGANEALRVTLDLLAETTFVAFEKRNLLAATREFEDRAYRVGHGTLRAGFQSSAALESQHDVYAALSTESLLDVHIYGDLDWEPDLPGATIHAEDDGELGAFWFVVFDGGDEERQACALLAEEAEENPGSFHGFWTYDTELVADIDAYLERTYG</sequence>
<dbReference type="KEGG" id="halx:M0R89_01285"/>
<keyword evidence="3" id="KW-1185">Reference proteome</keyword>
<dbReference type="AlphaFoldDB" id="A0A8U0HV34"/>
<name>A0A8U0HV34_9EURY</name>
<dbReference type="PIRSF" id="PIRSF030471">
    <property type="entry name" value="STR_Vng0742h_prd"/>
    <property type="match status" value="1"/>
</dbReference>
<feature type="domain" description="DICT" evidence="1">
    <location>
        <begin position="92"/>
        <end position="205"/>
    </location>
</feature>
<dbReference type="InterPro" id="IPR019278">
    <property type="entry name" value="DICT_dom"/>
</dbReference>
<evidence type="ECO:0000313" key="3">
    <source>
        <dbReference type="Proteomes" id="UP000830729"/>
    </source>
</evidence>
<dbReference type="Pfam" id="PF10069">
    <property type="entry name" value="DICT"/>
    <property type="match status" value="1"/>
</dbReference>
<evidence type="ECO:0000259" key="1">
    <source>
        <dbReference type="Pfam" id="PF10069"/>
    </source>
</evidence>
<dbReference type="Proteomes" id="UP000830729">
    <property type="component" value="Chromosome"/>
</dbReference>
<gene>
    <name evidence="2" type="ORF">M0R89_01285</name>
</gene>
<evidence type="ECO:0000313" key="2">
    <source>
        <dbReference type="EMBL" id="UPV74719.1"/>
    </source>
</evidence>
<dbReference type="EMBL" id="CP096659">
    <property type="protein sequence ID" value="UPV74719.1"/>
    <property type="molecule type" value="Genomic_DNA"/>
</dbReference>
<proteinExistence type="predicted"/>
<dbReference type="RefSeq" id="WP_248650763.1">
    <property type="nucleotide sequence ID" value="NZ_CP096659.1"/>
</dbReference>
<reference evidence="2 3" key="1">
    <citation type="submission" date="2022-04" db="EMBL/GenBank/DDBJ databases">
        <title>Diverse halophilic archaea isolated from saline environments.</title>
        <authorList>
            <person name="Cui H.-L."/>
        </authorList>
    </citation>
    <scope>NUCLEOTIDE SEQUENCE [LARGE SCALE GENOMIC DNA]</scope>
    <source>
        <strain evidence="2 3">XZYJT49</strain>
    </source>
</reference>
<dbReference type="InterPro" id="IPR016954">
    <property type="entry name" value="Uncharacterised_Vng0742h"/>
</dbReference>
<accession>A0A8U0HV34</accession>
<dbReference type="GeneID" id="72183790"/>
<protein>
    <submittedName>
        <fullName evidence="2">Sensor protein</fullName>
    </submittedName>
</protein>
<organism evidence="2 3">
    <name type="scientific">Halorussus limi</name>
    <dbReference type="NCBI Taxonomy" id="2938695"/>
    <lineage>
        <taxon>Archaea</taxon>
        <taxon>Methanobacteriati</taxon>
        <taxon>Methanobacteriota</taxon>
        <taxon>Stenosarchaea group</taxon>
        <taxon>Halobacteria</taxon>
        <taxon>Halobacteriales</taxon>
        <taxon>Haladaptataceae</taxon>
        <taxon>Halorussus</taxon>
    </lineage>
</organism>